<reference evidence="1" key="1">
    <citation type="journal article" date="2021" name="Open Biol.">
        <title>Shared evolutionary footprints suggest mitochondrial oxidative damage underlies multiple complex I losses in fungi.</title>
        <authorList>
            <person name="Schikora-Tamarit M.A."/>
            <person name="Marcet-Houben M."/>
            <person name="Nosek J."/>
            <person name="Gabaldon T."/>
        </authorList>
    </citation>
    <scope>NUCLEOTIDE SEQUENCE</scope>
    <source>
        <strain evidence="1">NCAIM Y.01608</strain>
    </source>
</reference>
<accession>A0A9P8TFJ4</accession>
<dbReference type="Proteomes" id="UP000788993">
    <property type="component" value="Unassembled WGS sequence"/>
</dbReference>
<keyword evidence="2" id="KW-1185">Reference proteome</keyword>
<organism evidence="1 2">
    <name type="scientific">Ogataea polymorpha</name>
    <dbReference type="NCBI Taxonomy" id="460523"/>
    <lineage>
        <taxon>Eukaryota</taxon>
        <taxon>Fungi</taxon>
        <taxon>Dikarya</taxon>
        <taxon>Ascomycota</taxon>
        <taxon>Saccharomycotina</taxon>
        <taxon>Pichiomycetes</taxon>
        <taxon>Pichiales</taxon>
        <taxon>Pichiaceae</taxon>
        <taxon>Ogataea</taxon>
    </lineage>
</organism>
<proteinExistence type="predicted"/>
<dbReference type="EMBL" id="JAEUBD010000146">
    <property type="protein sequence ID" value="KAH3676939.1"/>
    <property type="molecule type" value="Genomic_DNA"/>
</dbReference>
<gene>
    <name evidence="1" type="ORF">OGATHE_001429</name>
</gene>
<comment type="caution">
    <text evidence="1">The sequence shown here is derived from an EMBL/GenBank/DDBJ whole genome shotgun (WGS) entry which is preliminary data.</text>
</comment>
<evidence type="ECO:0000313" key="1">
    <source>
        <dbReference type="EMBL" id="KAH3676939.1"/>
    </source>
</evidence>
<protein>
    <submittedName>
        <fullName evidence="1">Uncharacterized protein</fullName>
    </submittedName>
</protein>
<reference evidence="1" key="2">
    <citation type="submission" date="2021-01" db="EMBL/GenBank/DDBJ databases">
        <authorList>
            <person name="Schikora-Tamarit M.A."/>
        </authorList>
    </citation>
    <scope>NUCLEOTIDE SEQUENCE</scope>
    <source>
        <strain evidence="1">NCAIM Y.01608</strain>
    </source>
</reference>
<name>A0A9P8TFJ4_9ASCO</name>
<evidence type="ECO:0000313" key="2">
    <source>
        <dbReference type="Proteomes" id="UP000788993"/>
    </source>
</evidence>
<dbReference type="AlphaFoldDB" id="A0A9P8TFJ4"/>
<sequence>MEAEADRGVDDAELGEPSAGTWDAGIGAMDVSGGVGTASLIIPCGVEAFKSIGLKDLLSVDADDELGSDWSSAILVIYLGDAIDDFVFREHNSNTFKIPAIPSRLSGLQTIVSQSPGRNQQCSVSSTTSSSFNGVRLKGSVGSFIKCALRTDRSMLTLDCGSFTGSFIKVNMSGSRNSSGISPSSNSSSSSSTFTFSACSTKLFSLVLNSTSILPTLLRIWIARLKQAGLKDLESRATASTNSWPLERLMKIEQMCSSRSEGLKWYASGSCTLNSLHLGPTRATRL</sequence>